<evidence type="ECO:0000313" key="1">
    <source>
        <dbReference type="EMBL" id="MBD9357485.1"/>
    </source>
</evidence>
<evidence type="ECO:0000313" key="2">
    <source>
        <dbReference type="Proteomes" id="UP000652176"/>
    </source>
</evidence>
<dbReference type="RefSeq" id="WP_192375760.1">
    <property type="nucleotide sequence ID" value="NZ_CAJHIV010000001.1"/>
</dbReference>
<protein>
    <submittedName>
        <fullName evidence="1">Uncharacterized protein</fullName>
    </submittedName>
</protein>
<proteinExistence type="predicted"/>
<accession>A0ABR9D2Z2</accession>
<organism evidence="1 2">
    <name type="scientific">Methylomonas albis</name>
    <dbReference type="NCBI Taxonomy" id="1854563"/>
    <lineage>
        <taxon>Bacteria</taxon>
        <taxon>Pseudomonadati</taxon>
        <taxon>Pseudomonadota</taxon>
        <taxon>Gammaproteobacteria</taxon>
        <taxon>Methylococcales</taxon>
        <taxon>Methylococcaceae</taxon>
        <taxon>Methylomonas</taxon>
    </lineage>
</organism>
<reference evidence="1 2" key="1">
    <citation type="submission" date="2020-09" db="EMBL/GenBank/DDBJ databases">
        <title>Methylomonas albis sp. nov. and Methylomonas fluvii sp. nov.: Two cold-adapted methanotrophs from the River Elbe and an amended description of Methylovulum psychrotolerans strain Eb1.</title>
        <authorList>
            <person name="Bussmann I.K."/>
            <person name="Klings K.-W."/>
            <person name="Warnstedt J."/>
            <person name="Hoppert M."/>
            <person name="Saborowski A."/>
            <person name="Horn F."/>
            <person name="Liebner S."/>
        </authorList>
    </citation>
    <scope>NUCLEOTIDE SEQUENCE [LARGE SCALE GENOMIC DNA]</scope>
    <source>
        <strain evidence="1 2">EbA</strain>
    </source>
</reference>
<comment type="caution">
    <text evidence="1">The sequence shown here is derived from an EMBL/GenBank/DDBJ whole genome shotgun (WGS) entry which is preliminary data.</text>
</comment>
<sequence>MKLETIIVTMDELINLFENLMKDDKSQDIESLENWRSNISNKISGVFFLVRNCWIYDKELEEVNHAKVFSELENRYQDDLSERWRKHYERIADLIRTRTIEIAAEVEEEWSSVDPDEWEPEEMYPYH</sequence>
<keyword evidence="2" id="KW-1185">Reference proteome</keyword>
<dbReference type="EMBL" id="JACXSS010000001">
    <property type="protein sequence ID" value="MBD9357485.1"/>
    <property type="molecule type" value="Genomic_DNA"/>
</dbReference>
<dbReference type="Proteomes" id="UP000652176">
    <property type="component" value="Unassembled WGS sequence"/>
</dbReference>
<gene>
    <name evidence="1" type="ORF">IE877_16650</name>
</gene>
<name>A0ABR9D2Z2_9GAMM</name>